<evidence type="ECO:0000313" key="3">
    <source>
        <dbReference type="Proteomes" id="UP000504636"/>
    </source>
</evidence>
<dbReference type="Pfam" id="PF06985">
    <property type="entry name" value="HET"/>
    <property type="match status" value="1"/>
</dbReference>
<dbReference type="OrthoDB" id="5428863at2759"/>
<sequence>MSTLTKVRIETYEASECSDCCRLLKIFNAPVCQDTGMFLLAEGPARELRGGTYDQRALSCCDLLRKLIYGAFSAIDGLPKERGFNVYMFRPERHSFGFSSSGNEVSAPLELSAETPIADNGVTVKTPLVDVTLVGKGPTWLIDTKTWCLVAGSSQDVYVALSYIWGHKPFFETLKKNLEQLRIRMALHSDRGALLPETIWDAISVVQTMGDRYLWVDALCIIQDDEVRTTREINNIASIFANATLHTGHRIVQRRYHRYDPKPKPPWYGRGWTLQEHIFSRRRIIFENDGVRWECNQALWHEESSAVETADAQDPECKRRSSLLPSQQSDIEGYREMISCRIPQLSHSNRLITWYSKMNFTYPEDILRAFQGITSVLSKSFVGGFAAGLPIAFFHTAILWHTFPSTFGHRRKPHHNGLSGSYFPGWTWAGWHAEIDPESWVRASDYVRHGHSKETSPRLDNDRLVPTVHWFGHKQKDGPGIPITSRWAELKQNYLGRDGAGISNFIHVMTTTKTKDFRT</sequence>
<dbReference type="GeneID" id="54468086"/>
<reference evidence="4" key="3">
    <citation type="submission" date="2025-04" db="UniProtKB">
        <authorList>
            <consortium name="RefSeq"/>
        </authorList>
    </citation>
    <scope>IDENTIFICATION</scope>
    <source>
        <strain evidence="4">CBS 304.34</strain>
    </source>
</reference>
<reference evidence="2 4" key="1">
    <citation type="journal article" date="2020" name="Stud. Mycol.">
        <title>101 Dothideomycetes genomes: a test case for predicting lifestyles and emergence of pathogens.</title>
        <authorList>
            <person name="Haridas S."/>
            <person name="Albert R."/>
            <person name="Binder M."/>
            <person name="Bloem J."/>
            <person name="Labutti K."/>
            <person name="Salamov A."/>
            <person name="Andreopoulos B."/>
            <person name="Baker S."/>
            <person name="Barry K."/>
            <person name="Bills G."/>
            <person name="Bluhm B."/>
            <person name="Cannon C."/>
            <person name="Castanera R."/>
            <person name="Culley D."/>
            <person name="Daum C."/>
            <person name="Ezra D."/>
            <person name="Gonzalez J."/>
            <person name="Henrissat B."/>
            <person name="Kuo A."/>
            <person name="Liang C."/>
            <person name="Lipzen A."/>
            <person name="Lutzoni F."/>
            <person name="Magnuson J."/>
            <person name="Mondo S."/>
            <person name="Nolan M."/>
            <person name="Ohm R."/>
            <person name="Pangilinan J."/>
            <person name="Park H.-J."/>
            <person name="Ramirez L."/>
            <person name="Alfaro M."/>
            <person name="Sun H."/>
            <person name="Tritt A."/>
            <person name="Yoshinaga Y."/>
            <person name="Zwiers L.-H."/>
            <person name="Turgeon B."/>
            <person name="Goodwin S."/>
            <person name="Spatafora J."/>
            <person name="Crous P."/>
            <person name="Grigoriev I."/>
        </authorList>
    </citation>
    <scope>NUCLEOTIDE SEQUENCE</scope>
    <source>
        <strain evidence="2 4">CBS 304.34</strain>
    </source>
</reference>
<name>A0A6A6YX76_9PEZI</name>
<dbReference type="InterPro" id="IPR010730">
    <property type="entry name" value="HET"/>
</dbReference>
<organism evidence="2">
    <name type="scientific">Mytilinidion resinicola</name>
    <dbReference type="NCBI Taxonomy" id="574789"/>
    <lineage>
        <taxon>Eukaryota</taxon>
        <taxon>Fungi</taxon>
        <taxon>Dikarya</taxon>
        <taxon>Ascomycota</taxon>
        <taxon>Pezizomycotina</taxon>
        <taxon>Dothideomycetes</taxon>
        <taxon>Pleosporomycetidae</taxon>
        <taxon>Mytilinidiales</taxon>
        <taxon>Mytilinidiaceae</taxon>
        <taxon>Mytilinidion</taxon>
    </lineage>
</organism>
<keyword evidence="3" id="KW-1185">Reference proteome</keyword>
<evidence type="ECO:0000313" key="2">
    <source>
        <dbReference type="EMBL" id="KAF2813411.1"/>
    </source>
</evidence>
<feature type="domain" description="Heterokaryon incompatibility" evidence="1">
    <location>
        <begin position="158"/>
        <end position="245"/>
    </location>
</feature>
<proteinExistence type="predicted"/>
<reference evidence="4" key="2">
    <citation type="submission" date="2020-04" db="EMBL/GenBank/DDBJ databases">
        <authorList>
            <consortium name="NCBI Genome Project"/>
        </authorList>
    </citation>
    <scope>NUCLEOTIDE SEQUENCE</scope>
    <source>
        <strain evidence="4">CBS 304.34</strain>
    </source>
</reference>
<protein>
    <submittedName>
        <fullName evidence="2 4">HET-domain-containing protein</fullName>
    </submittedName>
</protein>
<dbReference type="Proteomes" id="UP000504636">
    <property type="component" value="Unplaced"/>
</dbReference>
<dbReference type="PANTHER" id="PTHR33112">
    <property type="entry name" value="DOMAIN PROTEIN, PUTATIVE-RELATED"/>
    <property type="match status" value="1"/>
</dbReference>
<gene>
    <name evidence="2 4" type="ORF">BDZ99DRAFT_557058</name>
</gene>
<accession>A0A6A6YX76</accession>
<dbReference type="PANTHER" id="PTHR33112:SF12">
    <property type="entry name" value="HETEROKARYON INCOMPATIBILITY DOMAIN-CONTAINING PROTEIN"/>
    <property type="match status" value="1"/>
</dbReference>
<dbReference type="RefSeq" id="XP_033580375.1">
    <property type="nucleotide sequence ID" value="XM_033727193.1"/>
</dbReference>
<evidence type="ECO:0000259" key="1">
    <source>
        <dbReference type="Pfam" id="PF06985"/>
    </source>
</evidence>
<dbReference type="AlphaFoldDB" id="A0A6A6YX76"/>
<dbReference type="EMBL" id="MU003696">
    <property type="protein sequence ID" value="KAF2813411.1"/>
    <property type="molecule type" value="Genomic_DNA"/>
</dbReference>
<evidence type="ECO:0000313" key="4">
    <source>
        <dbReference type="RefSeq" id="XP_033580375.1"/>
    </source>
</evidence>